<keyword evidence="2" id="KW-1185">Reference proteome</keyword>
<dbReference type="RefSeq" id="WP_184161110.1">
    <property type="nucleotide sequence ID" value="NZ_JACHLD010000002.1"/>
</dbReference>
<name>A0A7W7IWS7_9FLAO</name>
<accession>A0A7W7IWS7</accession>
<dbReference type="Proteomes" id="UP000561681">
    <property type="component" value="Unassembled WGS sequence"/>
</dbReference>
<protein>
    <submittedName>
        <fullName evidence="1">Uncharacterized protein</fullName>
    </submittedName>
</protein>
<evidence type="ECO:0000313" key="2">
    <source>
        <dbReference type="Proteomes" id="UP000561681"/>
    </source>
</evidence>
<proteinExistence type="predicted"/>
<sequence>MTEIFPALIDSTCIDYRFFSVVKPPLYGKIIFDDNGNRIGIDTTNAKAKYERELLEQKSRMAQIEKDTSKLIIAFNPILKYDQEDLAEYFKAYFKNAKTLIPKEKKDTIYTFEYKNINLPNKFKLKDISLFPKGGEIWKAKYPFVFNGVIYFTRIQFDLDKRFGILNGGFTCGRHCGQGFRIFIKKINEKWIIDKVENTWVS</sequence>
<organism evidence="1 2">
    <name type="scientific">Flavobacterium nitrogenifigens</name>
    <dbReference type="NCBI Taxonomy" id="1617283"/>
    <lineage>
        <taxon>Bacteria</taxon>
        <taxon>Pseudomonadati</taxon>
        <taxon>Bacteroidota</taxon>
        <taxon>Flavobacteriia</taxon>
        <taxon>Flavobacteriales</taxon>
        <taxon>Flavobacteriaceae</taxon>
        <taxon>Flavobacterium</taxon>
    </lineage>
</organism>
<dbReference type="AlphaFoldDB" id="A0A7W7IWS7"/>
<gene>
    <name evidence="1" type="ORF">HNP37_002089</name>
</gene>
<dbReference type="EMBL" id="JACHLD010000002">
    <property type="protein sequence ID" value="MBB4802028.1"/>
    <property type="molecule type" value="Genomic_DNA"/>
</dbReference>
<evidence type="ECO:0000313" key="1">
    <source>
        <dbReference type="EMBL" id="MBB4802028.1"/>
    </source>
</evidence>
<reference evidence="1 2" key="1">
    <citation type="submission" date="2020-08" db="EMBL/GenBank/DDBJ databases">
        <title>Functional genomics of gut bacteria from endangered species of beetles.</title>
        <authorList>
            <person name="Carlos-Shanley C."/>
        </authorList>
    </citation>
    <scope>NUCLEOTIDE SEQUENCE [LARGE SCALE GENOMIC DNA]</scope>
    <source>
        <strain evidence="1 2">S00142</strain>
    </source>
</reference>
<comment type="caution">
    <text evidence="1">The sequence shown here is derived from an EMBL/GenBank/DDBJ whole genome shotgun (WGS) entry which is preliminary data.</text>
</comment>